<comment type="subunit">
    <text evidence="2">Monomer.</text>
</comment>
<name>A0A6A5JWY5_9PLEO</name>
<comment type="similarity">
    <text evidence="1">Belongs to the zinc-containing alcohol dehydrogenase family.</text>
</comment>
<gene>
    <name evidence="7" type="ORF">BDW02DRAFT_643384</name>
</gene>
<dbReference type="GO" id="GO:0016651">
    <property type="term" value="F:oxidoreductase activity, acting on NAD(P)H"/>
    <property type="evidence" value="ECO:0007669"/>
    <property type="project" value="InterPro"/>
</dbReference>
<evidence type="ECO:0000256" key="5">
    <source>
        <dbReference type="ARBA" id="ARBA00023002"/>
    </source>
</evidence>
<dbReference type="InterPro" id="IPR020843">
    <property type="entry name" value="ER"/>
</dbReference>
<dbReference type="InterPro" id="IPR013149">
    <property type="entry name" value="ADH-like_C"/>
</dbReference>
<keyword evidence="4" id="KW-0521">NADP</keyword>
<keyword evidence="3" id="KW-0547">Nucleotide-binding</keyword>
<feature type="domain" description="Enoyl reductase (ER)" evidence="6">
    <location>
        <begin position="14"/>
        <end position="301"/>
    </location>
</feature>
<dbReference type="InterPro" id="IPR011032">
    <property type="entry name" value="GroES-like_sf"/>
</dbReference>
<dbReference type="CDD" id="cd08249">
    <property type="entry name" value="enoyl_reductase_like"/>
    <property type="match status" value="1"/>
</dbReference>
<dbReference type="EMBL" id="ML975528">
    <property type="protein sequence ID" value="KAF1828569.1"/>
    <property type="molecule type" value="Genomic_DNA"/>
</dbReference>
<dbReference type="AlphaFoldDB" id="A0A6A5JWY5"/>
<evidence type="ECO:0000256" key="4">
    <source>
        <dbReference type="ARBA" id="ARBA00022857"/>
    </source>
</evidence>
<dbReference type="PANTHER" id="PTHR45348">
    <property type="entry name" value="HYPOTHETICAL OXIDOREDUCTASE (EUROFUNG)"/>
    <property type="match status" value="1"/>
</dbReference>
<accession>A0A6A5JWY5</accession>
<dbReference type="InterPro" id="IPR013154">
    <property type="entry name" value="ADH-like_N"/>
</dbReference>
<dbReference type="InterPro" id="IPR036291">
    <property type="entry name" value="NAD(P)-bd_dom_sf"/>
</dbReference>
<proteinExistence type="inferred from homology"/>
<dbReference type="OrthoDB" id="48317at2759"/>
<dbReference type="Pfam" id="PF00107">
    <property type="entry name" value="ADH_zinc_N"/>
    <property type="match status" value="1"/>
</dbReference>
<dbReference type="InterPro" id="IPR047122">
    <property type="entry name" value="Trans-enoyl_RdTase-like"/>
</dbReference>
<evidence type="ECO:0000259" key="6">
    <source>
        <dbReference type="SMART" id="SM00829"/>
    </source>
</evidence>
<evidence type="ECO:0000256" key="3">
    <source>
        <dbReference type="ARBA" id="ARBA00022741"/>
    </source>
</evidence>
<dbReference type="PANTHER" id="PTHR45348:SF1">
    <property type="entry name" value="TRANS-ENOYL REDUCTASE STHE"/>
    <property type="match status" value="1"/>
</dbReference>
<dbReference type="Gene3D" id="3.40.50.720">
    <property type="entry name" value="NAD(P)-binding Rossmann-like Domain"/>
    <property type="match status" value="1"/>
</dbReference>
<dbReference type="GO" id="GO:0000166">
    <property type="term" value="F:nucleotide binding"/>
    <property type="evidence" value="ECO:0007669"/>
    <property type="project" value="UniProtKB-KW"/>
</dbReference>
<dbReference type="SUPFAM" id="SSF51735">
    <property type="entry name" value="NAD(P)-binding Rossmann-fold domains"/>
    <property type="match status" value="1"/>
</dbReference>
<dbReference type="Proteomes" id="UP000800040">
    <property type="component" value="Unassembled WGS sequence"/>
</dbReference>
<evidence type="ECO:0000313" key="7">
    <source>
        <dbReference type="EMBL" id="KAF1828569.1"/>
    </source>
</evidence>
<keyword evidence="8" id="KW-1185">Reference proteome</keyword>
<dbReference type="SUPFAM" id="SSF50129">
    <property type="entry name" value="GroES-like"/>
    <property type="match status" value="1"/>
</dbReference>
<reference evidence="7" key="1">
    <citation type="submission" date="2020-01" db="EMBL/GenBank/DDBJ databases">
        <authorList>
            <consortium name="DOE Joint Genome Institute"/>
            <person name="Haridas S."/>
            <person name="Albert R."/>
            <person name="Binder M."/>
            <person name="Bloem J."/>
            <person name="Labutti K."/>
            <person name="Salamov A."/>
            <person name="Andreopoulos B."/>
            <person name="Baker S.E."/>
            <person name="Barry K."/>
            <person name="Bills G."/>
            <person name="Bluhm B.H."/>
            <person name="Cannon C."/>
            <person name="Castanera R."/>
            <person name="Culley D.E."/>
            <person name="Daum C."/>
            <person name="Ezra D."/>
            <person name="Gonzalez J.B."/>
            <person name="Henrissat B."/>
            <person name="Kuo A."/>
            <person name="Liang C."/>
            <person name="Lipzen A."/>
            <person name="Lutzoni F."/>
            <person name="Magnuson J."/>
            <person name="Mondo S."/>
            <person name="Nolan M."/>
            <person name="Ohm R."/>
            <person name="Pangilinan J."/>
            <person name="Park H.-J."/>
            <person name="Ramirez L."/>
            <person name="Alfaro M."/>
            <person name="Sun H."/>
            <person name="Tritt A."/>
            <person name="Yoshinaga Y."/>
            <person name="Zwiers L.-H."/>
            <person name="Turgeon B.G."/>
            <person name="Goodwin S.B."/>
            <person name="Spatafora J.W."/>
            <person name="Crous P.W."/>
            <person name="Grigoriev I.V."/>
        </authorList>
    </citation>
    <scope>NUCLEOTIDE SEQUENCE</scope>
    <source>
        <strain evidence="7">P77</strain>
    </source>
</reference>
<dbReference type="SMART" id="SM00829">
    <property type="entry name" value="PKS_ER"/>
    <property type="match status" value="1"/>
</dbReference>
<dbReference type="Pfam" id="PF08240">
    <property type="entry name" value="ADH_N"/>
    <property type="match status" value="1"/>
</dbReference>
<sequence>MANDHDKQSALVGGPNYSIILSHAAPLPPNTLEDGMLAIAVAAVSLNPVDTKMTGGYHTVGAIAGCEYAGIVTTVGAGVSERWDVKVGDRVGAAIMGMNPRQPSIGAFAQHSVAPGHCVLKLPDEWSLARGAGIGNAWYTVPWALFYALGLPPGPKLQPLGDWIDSFGLKPQLGAKVMLNADKAQSVLVSGGSSSTGTCAIQLLKMAGFNVVATCSARNMTLVKSFGADATYDYTDRNCAGDIREHTGNSLRFAIDCISTPETTQLCYEAIGRTGGRYVSLDPFSQTVASTRKVVSAGWVLGPELVGEEIAWPAPHGREANPIAREFCIAWNITLQKLLDQDHIRTHPQLVRNTGLEGVLGGLEEIRAKQVSAQKLTFTY</sequence>
<protein>
    <submittedName>
        <fullName evidence="7">GroES-like protein</fullName>
    </submittedName>
</protein>
<evidence type="ECO:0000313" key="8">
    <source>
        <dbReference type="Proteomes" id="UP000800040"/>
    </source>
</evidence>
<evidence type="ECO:0000256" key="2">
    <source>
        <dbReference type="ARBA" id="ARBA00011245"/>
    </source>
</evidence>
<evidence type="ECO:0000256" key="1">
    <source>
        <dbReference type="ARBA" id="ARBA00008072"/>
    </source>
</evidence>
<dbReference type="Gene3D" id="3.90.180.10">
    <property type="entry name" value="Medium-chain alcohol dehydrogenases, catalytic domain"/>
    <property type="match status" value="1"/>
</dbReference>
<organism evidence="7 8">
    <name type="scientific">Decorospora gaudefroyi</name>
    <dbReference type="NCBI Taxonomy" id="184978"/>
    <lineage>
        <taxon>Eukaryota</taxon>
        <taxon>Fungi</taxon>
        <taxon>Dikarya</taxon>
        <taxon>Ascomycota</taxon>
        <taxon>Pezizomycotina</taxon>
        <taxon>Dothideomycetes</taxon>
        <taxon>Pleosporomycetidae</taxon>
        <taxon>Pleosporales</taxon>
        <taxon>Pleosporineae</taxon>
        <taxon>Pleosporaceae</taxon>
        <taxon>Decorospora</taxon>
    </lineage>
</organism>
<keyword evidence="5" id="KW-0560">Oxidoreductase</keyword>